<dbReference type="SMART" id="SM00320">
    <property type="entry name" value="WD40"/>
    <property type="match status" value="6"/>
</dbReference>
<dbReference type="InterPro" id="IPR036322">
    <property type="entry name" value="WD40_repeat_dom_sf"/>
</dbReference>
<dbReference type="GO" id="GO:0034511">
    <property type="term" value="F:U3 snoRNA binding"/>
    <property type="evidence" value="ECO:0007669"/>
    <property type="project" value="InterPro"/>
</dbReference>
<feature type="repeat" description="WD" evidence="5">
    <location>
        <begin position="143"/>
        <end position="168"/>
    </location>
</feature>
<feature type="region of interest" description="Disordered" evidence="6">
    <location>
        <begin position="23"/>
        <end position="48"/>
    </location>
</feature>
<protein>
    <submittedName>
        <fullName evidence="7">Uncharacterized protein</fullName>
    </submittedName>
</protein>
<comment type="caution">
    <text evidence="7">The sequence shown here is derived from an EMBL/GenBank/DDBJ whole genome shotgun (WGS) entry which is preliminary data.</text>
</comment>
<dbReference type="PANTHER" id="PTHR19865">
    <property type="entry name" value="U3 SMALL NUCLEOLAR RNA INTERACTING PROTEIN 2"/>
    <property type="match status" value="1"/>
</dbReference>
<dbReference type="Pfam" id="PF00400">
    <property type="entry name" value="WD40"/>
    <property type="match status" value="4"/>
</dbReference>
<dbReference type="InterPro" id="IPR001680">
    <property type="entry name" value="WD40_rpt"/>
</dbReference>
<dbReference type="SUPFAM" id="SSF50978">
    <property type="entry name" value="WD40 repeat-like"/>
    <property type="match status" value="1"/>
</dbReference>
<keyword evidence="2 5" id="KW-0853">WD repeat</keyword>
<evidence type="ECO:0000313" key="7">
    <source>
        <dbReference type="EMBL" id="KAJ8602065.1"/>
    </source>
</evidence>
<reference evidence="7" key="1">
    <citation type="submission" date="2023-01" db="EMBL/GenBank/DDBJ databases">
        <title>Metagenome sequencing of chrysophaentin producing Chrysophaeum taylorii.</title>
        <authorList>
            <person name="Davison J."/>
            <person name="Bewley C."/>
        </authorList>
    </citation>
    <scope>NUCLEOTIDE SEQUENCE</scope>
    <source>
        <strain evidence="7">NIES-1699</strain>
    </source>
</reference>
<dbReference type="InterPro" id="IPR015943">
    <property type="entry name" value="WD40/YVTN_repeat-like_dom_sf"/>
</dbReference>
<accession>A0AAD7UD30</accession>
<dbReference type="PANTHER" id="PTHR19865:SF0">
    <property type="entry name" value="U3 SMALL NUCLEOLAR RNA-INTERACTING PROTEIN 2"/>
    <property type="match status" value="1"/>
</dbReference>
<dbReference type="GO" id="GO:0032040">
    <property type="term" value="C:small-subunit processome"/>
    <property type="evidence" value="ECO:0007669"/>
    <property type="project" value="TreeGrafter"/>
</dbReference>
<dbReference type="InterPro" id="IPR039241">
    <property type="entry name" value="Rrp9-like"/>
</dbReference>
<comment type="subcellular location">
    <subcellularLocation>
        <location evidence="1">Nucleus</location>
    </subcellularLocation>
</comment>
<sequence>MEMRRKPARPTRLRLAREYLAEARAEASEDDDEGVARRLRPDTSSQPISGRVRWDSERFVSLKAHRGPVTCACLGENHAVTGSKDNGVAVFDLSTGTLTRRLVERWPRRAPRFVEEARGVDSTSELAPRQASEAEVWAVASRGSLVAAGGRDRLVHVWDMRAPDEAFSLRGHSGSITGLSFGDDNLYSAAEDGTLKVWRHAAHLETVFGHEGPVRSLDVLDDRPVSGGSDATLRSWKIRDETHLVYRAAPGTSVDACWRIDAHHFASGSDDGAVSLWSSTRKKPSAVVRTAHGRDGLAPRWITAVGGFRHTDLVASGASDGTVRFYSLPSLDPVATTLSVPGVVAALSSTPDYRLLAVAASHEPKFGRWFRVNRAPNALLLFPSVLDEA</sequence>
<dbReference type="Gene3D" id="2.130.10.10">
    <property type="entry name" value="YVTN repeat-like/Quinoprotein amine dehydrogenase"/>
    <property type="match status" value="1"/>
</dbReference>
<dbReference type="PROSITE" id="PS50294">
    <property type="entry name" value="WD_REPEATS_REGION"/>
    <property type="match status" value="1"/>
</dbReference>
<organism evidence="7 8">
    <name type="scientific">Chrysophaeum taylorii</name>
    <dbReference type="NCBI Taxonomy" id="2483200"/>
    <lineage>
        <taxon>Eukaryota</taxon>
        <taxon>Sar</taxon>
        <taxon>Stramenopiles</taxon>
        <taxon>Ochrophyta</taxon>
        <taxon>Pelagophyceae</taxon>
        <taxon>Pelagomonadales</taxon>
        <taxon>Pelagomonadaceae</taxon>
        <taxon>Chrysophaeum</taxon>
    </lineage>
</organism>
<dbReference type="EMBL" id="JAQMWT010000390">
    <property type="protein sequence ID" value="KAJ8602065.1"/>
    <property type="molecule type" value="Genomic_DNA"/>
</dbReference>
<evidence type="ECO:0000256" key="5">
    <source>
        <dbReference type="PROSITE-ProRule" id="PRU00221"/>
    </source>
</evidence>
<keyword evidence="8" id="KW-1185">Reference proteome</keyword>
<evidence type="ECO:0000256" key="3">
    <source>
        <dbReference type="ARBA" id="ARBA00022737"/>
    </source>
</evidence>
<feature type="repeat" description="WD" evidence="5">
    <location>
        <begin position="169"/>
        <end position="198"/>
    </location>
</feature>
<dbReference type="AlphaFoldDB" id="A0AAD7UD30"/>
<gene>
    <name evidence="7" type="ORF">CTAYLR_001597</name>
</gene>
<evidence type="ECO:0000256" key="4">
    <source>
        <dbReference type="ARBA" id="ARBA00023242"/>
    </source>
</evidence>
<name>A0AAD7UD30_9STRA</name>
<feature type="repeat" description="WD" evidence="5">
    <location>
        <begin position="207"/>
        <end position="246"/>
    </location>
</feature>
<evidence type="ECO:0000256" key="2">
    <source>
        <dbReference type="ARBA" id="ARBA00022574"/>
    </source>
</evidence>
<dbReference type="Proteomes" id="UP001230188">
    <property type="component" value="Unassembled WGS sequence"/>
</dbReference>
<proteinExistence type="predicted"/>
<evidence type="ECO:0000313" key="8">
    <source>
        <dbReference type="Proteomes" id="UP001230188"/>
    </source>
</evidence>
<keyword evidence="4" id="KW-0539">Nucleus</keyword>
<dbReference type="PROSITE" id="PS50082">
    <property type="entry name" value="WD_REPEATS_2"/>
    <property type="match status" value="3"/>
</dbReference>
<evidence type="ECO:0000256" key="6">
    <source>
        <dbReference type="SAM" id="MobiDB-lite"/>
    </source>
</evidence>
<evidence type="ECO:0000256" key="1">
    <source>
        <dbReference type="ARBA" id="ARBA00004123"/>
    </source>
</evidence>
<keyword evidence="3" id="KW-0677">Repeat</keyword>